<dbReference type="GO" id="GO:0016787">
    <property type="term" value="F:hydrolase activity"/>
    <property type="evidence" value="ECO:0007669"/>
    <property type="project" value="InterPro"/>
</dbReference>
<dbReference type="InterPro" id="IPR013094">
    <property type="entry name" value="AB_hydrolase_3"/>
</dbReference>
<dbReference type="Gramene" id="RZC83400">
    <property type="protein sequence ID" value="RZC83400"/>
    <property type="gene ID" value="C5167_046187"/>
</dbReference>
<proteinExistence type="predicted"/>
<gene>
    <name evidence="2" type="ORF">C5167_046187</name>
</gene>
<dbReference type="Proteomes" id="UP000316621">
    <property type="component" value="Chromosome 11"/>
</dbReference>
<accession>A0A4Y7LFI4</accession>
<protein>
    <recommendedName>
        <fullName evidence="1">Alpha/beta hydrolase fold-3 domain-containing protein</fullName>
    </recommendedName>
</protein>
<dbReference type="AlphaFoldDB" id="A0A4Y7LFI4"/>
<name>A0A4Y7LFI4_PAPSO</name>
<dbReference type="InterPro" id="IPR029058">
    <property type="entry name" value="AB_hydrolase_fold"/>
</dbReference>
<dbReference type="EMBL" id="CM010725">
    <property type="protein sequence ID" value="RZC83400.1"/>
    <property type="molecule type" value="Genomic_DNA"/>
</dbReference>
<dbReference type="SUPFAM" id="SSF53474">
    <property type="entry name" value="alpha/beta-Hydrolases"/>
    <property type="match status" value="1"/>
</dbReference>
<evidence type="ECO:0000313" key="3">
    <source>
        <dbReference type="Proteomes" id="UP000316621"/>
    </source>
</evidence>
<organism evidence="2 3">
    <name type="scientific">Papaver somniferum</name>
    <name type="common">Opium poppy</name>
    <dbReference type="NCBI Taxonomy" id="3469"/>
    <lineage>
        <taxon>Eukaryota</taxon>
        <taxon>Viridiplantae</taxon>
        <taxon>Streptophyta</taxon>
        <taxon>Embryophyta</taxon>
        <taxon>Tracheophyta</taxon>
        <taxon>Spermatophyta</taxon>
        <taxon>Magnoliopsida</taxon>
        <taxon>Ranunculales</taxon>
        <taxon>Papaveraceae</taxon>
        <taxon>Papaveroideae</taxon>
        <taxon>Papaver</taxon>
    </lineage>
</organism>
<dbReference type="PANTHER" id="PTHR23024:SF577">
    <property type="entry name" value="CARBOXYLESTERASE 2-RELATED"/>
    <property type="match status" value="1"/>
</dbReference>
<evidence type="ECO:0000313" key="2">
    <source>
        <dbReference type="EMBL" id="RZC83400.1"/>
    </source>
</evidence>
<reference evidence="2 3" key="1">
    <citation type="journal article" date="2018" name="Science">
        <title>The opium poppy genome and morphinan production.</title>
        <authorList>
            <person name="Guo L."/>
            <person name="Winzer T."/>
            <person name="Yang X."/>
            <person name="Li Y."/>
            <person name="Ning Z."/>
            <person name="He Z."/>
            <person name="Teodor R."/>
            <person name="Lu Y."/>
            <person name="Bowser T.A."/>
            <person name="Graham I.A."/>
            <person name="Ye K."/>
        </authorList>
    </citation>
    <scope>NUCLEOTIDE SEQUENCE [LARGE SCALE GENOMIC DNA]</scope>
    <source>
        <strain evidence="3">cv. HN1</strain>
        <tissue evidence="2">Leaves</tissue>
    </source>
</reference>
<evidence type="ECO:0000259" key="1">
    <source>
        <dbReference type="Pfam" id="PF07859"/>
    </source>
</evidence>
<dbReference type="PANTHER" id="PTHR23024">
    <property type="entry name" value="ARYLACETAMIDE DEACETYLASE"/>
    <property type="match status" value="1"/>
</dbReference>
<dbReference type="InterPro" id="IPR050466">
    <property type="entry name" value="Carboxylest/Gibb_receptor"/>
</dbReference>
<dbReference type="Pfam" id="PF07859">
    <property type="entry name" value="Abhydrolase_3"/>
    <property type="match status" value="1"/>
</dbReference>
<feature type="domain" description="Alpha/beta hydrolase fold-3" evidence="1">
    <location>
        <begin position="44"/>
        <end position="150"/>
    </location>
</feature>
<dbReference type="OMA" id="AVKQHCA"/>
<dbReference type="Gene3D" id="3.40.50.1820">
    <property type="entry name" value="alpha/beta hydrolase"/>
    <property type="match status" value="1"/>
</dbReference>
<sequence>MEDPKTGVSSKDVIVTHETGVPSRIYLPKLTQQQEQLNKRFPLLLYFHGGAFCAQSPASPIYHNYVSSLVAEANVVAVSVGFRLVPEHHLPVAYDDSWGAIEWVLSHSTGHGSESWLNNYVDYNRVFMAGDSSGANISHNMAMRLARTHQEKQVLF</sequence>
<dbReference type="STRING" id="3469.A0A4Y7LFI4"/>
<keyword evidence="3" id="KW-1185">Reference proteome</keyword>